<keyword evidence="3" id="KW-1185">Reference proteome</keyword>
<name>A0A9P9AJ79_9HYPO</name>
<accession>A0A9P9AJ79</accession>
<protein>
    <submittedName>
        <fullName evidence="2">Uncharacterized protein</fullName>
    </submittedName>
</protein>
<feature type="compositionally biased region" description="Acidic residues" evidence="1">
    <location>
        <begin position="265"/>
        <end position="279"/>
    </location>
</feature>
<dbReference type="OrthoDB" id="5138542at2759"/>
<dbReference type="EMBL" id="JAGPYM010000042">
    <property type="protein sequence ID" value="KAH6874070.1"/>
    <property type="molecule type" value="Genomic_DNA"/>
</dbReference>
<dbReference type="AlphaFoldDB" id="A0A9P9AJ79"/>
<evidence type="ECO:0000313" key="3">
    <source>
        <dbReference type="Proteomes" id="UP000777438"/>
    </source>
</evidence>
<dbReference type="Proteomes" id="UP000777438">
    <property type="component" value="Unassembled WGS sequence"/>
</dbReference>
<comment type="caution">
    <text evidence="2">The sequence shown here is derived from an EMBL/GenBank/DDBJ whole genome shotgun (WGS) entry which is preliminary data.</text>
</comment>
<proteinExistence type="predicted"/>
<gene>
    <name evidence="2" type="ORF">B0T10DRAFT_233590</name>
</gene>
<organism evidence="2 3">
    <name type="scientific">Thelonectria olida</name>
    <dbReference type="NCBI Taxonomy" id="1576542"/>
    <lineage>
        <taxon>Eukaryota</taxon>
        <taxon>Fungi</taxon>
        <taxon>Dikarya</taxon>
        <taxon>Ascomycota</taxon>
        <taxon>Pezizomycotina</taxon>
        <taxon>Sordariomycetes</taxon>
        <taxon>Hypocreomycetidae</taxon>
        <taxon>Hypocreales</taxon>
        <taxon>Nectriaceae</taxon>
        <taxon>Thelonectria</taxon>
    </lineage>
</organism>
<evidence type="ECO:0000256" key="1">
    <source>
        <dbReference type="SAM" id="MobiDB-lite"/>
    </source>
</evidence>
<evidence type="ECO:0000313" key="2">
    <source>
        <dbReference type="EMBL" id="KAH6874070.1"/>
    </source>
</evidence>
<sequence length="279" mass="32456">MPTVEHLRFLLDSQCGLEVQRLMRVVQAPSLKSLSVMFPRIVKDDPLDYKSEEIIPAQFSELSISRHRGSPEAIATLLSWPSKLVSARISFDSSRYQHVDWPACRSMLLKHRQTLKNLEMEFFPPSGRKATCTLSDFTALESLSVSRCLLKRKLEPDDPVSDLILSPPELKSFTWKFASGNQTDDFRDIEEQWLRSLARLVLARESKLRKIHIEFRPMDGFHRNGEYPWDRMSRLKAEFEPMGIVFTYSDPRVSREEWEAYGYSSDEETSNDGEDWDWS</sequence>
<feature type="region of interest" description="Disordered" evidence="1">
    <location>
        <begin position="260"/>
        <end position="279"/>
    </location>
</feature>
<reference evidence="2 3" key="1">
    <citation type="journal article" date="2021" name="Nat. Commun.">
        <title>Genetic determinants of endophytism in the Arabidopsis root mycobiome.</title>
        <authorList>
            <person name="Mesny F."/>
            <person name="Miyauchi S."/>
            <person name="Thiergart T."/>
            <person name="Pickel B."/>
            <person name="Atanasova L."/>
            <person name="Karlsson M."/>
            <person name="Huettel B."/>
            <person name="Barry K.W."/>
            <person name="Haridas S."/>
            <person name="Chen C."/>
            <person name="Bauer D."/>
            <person name="Andreopoulos W."/>
            <person name="Pangilinan J."/>
            <person name="LaButti K."/>
            <person name="Riley R."/>
            <person name="Lipzen A."/>
            <person name="Clum A."/>
            <person name="Drula E."/>
            <person name="Henrissat B."/>
            <person name="Kohler A."/>
            <person name="Grigoriev I.V."/>
            <person name="Martin F.M."/>
            <person name="Hacquard S."/>
        </authorList>
    </citation>
    <scope>NUCLEOTIDE SEQUENCE [LARGE SCALE GENOMIC DNA]</scope>
    <source>
        <strain evidence="2 3">MPI-CAGE-CH-0241</strain>
    </source>
</reference>